<evidence type="ECO:0000256" key="1">
    <source>
        <dbReference type="SAM" id="Coils"/>
    </source>
</evidence>
<feature type="coiled-coil region" evidence="1">
    <location>
        <begin position="62"/>
        <end position="110"/>
    </location>
</feature>
<sequence>MDIIETPETYVPKMDSNTKLYSDQNMIQITHGLICPCTPGKVFQKRDTFKNHMKSNRHKKWIEHLNENAVNYYAENMELKETIKTQKMLLTQYETKVKQKETIIDYLEKKTKTQMKVEEQIDYDIDDLLNF</sequence>
<evidence type="ECO:0000313" key="2">
    <source>
        <dbReference type="EMBL" id="QHT05389.1"/>
    </source>
</evidence>
<keyword evidence="1" id="KW-0175">Coiled coil</keyword>
<organism evidence="2">
    <name type="scientific">viral metagenome</name>
    <dbReference type="NCBI Taxonomy" id="1070528"/>
    <lineage>
        <taxon>unclassified sequences</taxon>
        <taxon>metagenomes</taxon>
        <taxon>organismal metagenomes</taxon>
    </lineage>
</organism>
<dbReference type="AlphaFoldDB" id="A0A6C0CNV1"/>
<dbReference type="EMBL" id="MN739453">
    <property type="protein sequence ID" value="QHT05389.1"/>
    <property type="molecule type" value="Genomic_DNA"/>
</dbReference>
<reference evidence="2" key="1">
    <citation type="journal article" date="2020" name="Nature">
        <title>Giant virus diversity and host interactions through global metagenomics.</title>
        <authorList>
            <person name="Schulz F."/>
            <person name="Roux S."/>
            <person name="Paez-Espino D."/>
            <person name="Jungbluth S."/>
            <person name="Walsh D.A."/>
            <person name="Denef V.J."/>
            <person name="McMahon K.D."/>
            <person name="Konstantinidis K.T."/>
            <person name="Eloe-Fadrosh E.A."/>
            <person name="Kyrpides N.C."/>
            <person name="Woyke T."/>
        </authorList>
    </citation>
    <scope>NUCLEOTIDE SEQUENCE</scope>
    <source>
        <strain evidence="2">GVMAG-M-3300021375-17</strain>
    </source>
</reference>
<name>A0A6C0CNV1_9ZZZZ</name>
<protein>
    <submittedName>
        <fullName evidence="2">Uncharacterized protein</fullName>
    </submittedName>
</protein>
<proteinExistence type="predicted"/>
<accession>A0A6C0CNV1</accession>